<keyword evidence="2" id="KW-1185">Reference proteome</keyword>
<dbReference type="EMBL" id="BMAU01021356">
    <property type="protein sequence ID" value="GFY20663.1"/>
    <property type="molecule type" value="Genomic_DNA"/>
</dbReference>
<proteinExistence type="predicted"/>
<accession>A0A8X6VS73</accession>
<evidence type="ECO:0000313" key="1">
    <source>
        <dbReference type="EMBL" id="GFY20663.1"/>
    </source>
</evidence>
<evidence type="ECO:0000313" key="2">
    <source>
        <dbReference type="Proteomes" id="UP000887159"/>
    </source>
</evidence>
<comment type="caution">
    <text evidence="1">The sequence shown here is derived from an EMBL/GenBank/DDBJ whole genome shotgun (WGS) entry which is preliminary data.</text>
</comment>
<dbReference type="Proteomes" id="UP000887159">
    <property type="component" value="Unassembled WGS sequence"/>
</dbReference>
<gene>
    <name evidence="1" type="ORF">TNCV_1118971</name>
</gene>
<sequence>MWRRRRGHSLDDDVFREFLRAITTLYPPMEEDVPSLVEEEERWEATEYLQGVLPQNREETVLNHSVTCMVLKATANDRSFAMMKCVGLDLADQSQHSMSSSWALF</sequence>
<name>A0A8X6VS73_TRICX</name>
<reference evidence="1" key="1">
    <citation type="submission" date="2020-08" db="EMBL/GenBank/DDBJ databases">
        <title>Multicomponent nature underlies the extraordinary mechanical properties of spider dragline silk.</title>
        <authorList>
            <person name="Kono N."/>
            <person name="Nakamura H."/>
            <person name="Mori M."/>
            <person name="Yoshida Y."/>
            <person name="Ohtoshi R."/>
            <person name="Malay A.D."/>
            <person name="Moran D.A.P."/>
            <person name="Tomita M."/>
            <person name="Numata K."/>
            <person name="Arakawa K."/>
        </authorList>
    </citation>
    <scope>NUCLEOTIDE SEQUENCE</scope>
</reference>
<protein>
    <submittedName>
        <fullName evidence="1">Uncharacterized protein</fullName>
    </submittedName>
</protein>
<dbReference type="AlphaFoldDB" id="A0A8X6VS73"/>
<organism evidence="1 2">
    <name type="scientific">Trichonephila clavipes</name>
    <name type="common">Golden silk orbweaver</name>
    <name type="synonym">Nephila clavipes</name>
    <dbReference type="NCBI Taxonomy" id="2585209"/>
    <lineage>
        <taxon>Eukaryota</taxon>
        <taxon>Metazoa</taxon>
        <taxon>Ecdysozoa</taxon>
        <taxon>Arthropoda</taxon>
        <taxon>Chelicerata</taxon>
        <taxon>Arachnida</taxon>
        <taxon>Araneae</taxon>
        <taxon>Araneomorphae</taxon>
        <taxon>Entelegynae</taxon>
        <taxon>Araneoidea</taxon>
        <taxon>Nephilidae</taxon>
        <taxon>Trichonephila</taxon>
    </lineage>
</organism>